<dbReference type="NCBIfam" id="TIGR00064">
    <property type="entry name" value="ftsY"/>
    <property type="match status" value="1"/>
</dbReference>
<protein>
    <recommendedName>
        <fullName evidence="10">Signal recognition particle receptor FtsY</fullName>
        <shortName evidence="10">SRP receptor</shortName>
        <ecNumber evidence="10">3.6.5.4</ecNumber>
    </recommendedName>
</protein>
<accession>A0ABZ0W0W1</accession>
<evidence type="ECO:0000256" key="1">
    <source>
        <dbReference type="ARBA" id="ARBA00004515"/>
    </source>
</evidence>
<keyword evidence="3 10" id="KW-0963">Cytoplasm</keyword>
<comment type="function">
    <text evidence="10">Involved in targeting and insertion of nascent membrane proteins into the cytoplasmic membrane. Acts as a receptor for the complex formed by the signal recognition particle (SRP) and the ribosome-nascent chain (RNC). Interaction with SRP-RNC leads to the transfer of the RNC complex to the Sec translocase for insertion into the membrane, the hydrolysis of GTP by both Ffh and FtsY, and the dissociation of the SRP-FtsY complex into the individual components.</text>
</comment>
<dbReference type="SUPFAM" id="SSF52540">
    <property type="entry name" value="P-loop containing nucleoside triphosphate hydrolases"/>
    <property type="match status" value="1"/>
</dbReference>
<dbReference type="Gene3D" id="1.20.120.140">
    <property type="entry name" value="Signal recognition particle SRP54, nucleotide-binding domain"/>
    <property type="match status" value="1"/>
</dbReference>
<dbReference type="PANTHER" id="PTHR43134">
    <property type="entry name" value="SIGNAL RECOGNITION PARTICLE RECEPTOR SUBUNIT ALPHA"/>
    <property type="match status" value="1"/>
</dbReference>
<dbReference type="SUPFAM" id="SSF47364">
    <property type="entry name" value="Domain of the SRP/SRP receptor G-proteins"/>
    <property type="match status" value="1"/>
</dbReference>
<keyword evidence="6 10" id="KW-0342">GTP-binding</keyword>
<evidence type="ECO:0000256" key="4">
    <source>
        <dbReference type="ARBA" id="ARBA00022741"/>
    </source>
</evidence>
<feature type="compositionally biased region" description="Low complexity" evidence="11">
    <location>
        <begin position="263"/>
        <end position="291"/>
    </location>
</feature>
<evidence type="ECO:0000259" key="12">
    <source>
        <dbReference type="PROSITE" id="PS00300"/>
    </source>
</evidence>
<keyword evidence="5 10" id="KW-0378">Hydrolase</keyword>
<evidence type="ECO:0000256" key="3">
    <source>
        <dbReference type="ARBA" id="ARBA00022490"/>
    </source>
</evidence>
<comment type="catalytic activity">
    <reaction evidence="9 10">
        <text>GTP + H2O = GDP + phosphate + H(+)</text>
        <dbReference type="Rhea" id="RHEA:19669"/>
        <dbReference type="ChEBI" id="CHEBI:15377"/>
        <dbReference type="ChEBI" id="CHEBI:15378"/>
        <dbReference type="ChEBI" id="CHEBI:37565"/>
        <dbReference type="ChEBI" id="CHEBI:43474"/>
        <dbReference type="ChEBI" id="CHEBI:58189"/>
        <dbReference type="EC" id="3.6.5.4"/>
    </reaction>
</comment>
<dbReference type="SMART" id="SM00382">
    <property type="entry name" value="AAA"/>
    <property type="match status" value="1"/>
</dbReference>
<dbReference type="CDD" id="cd17874">
    <property type="entry name" value="FtsY"/>
    <property type="match status" value="1"/>
</dbReference>
<dbReference type="RefSeq" id="WP_322417092.1">
    <property type="nucleotide sequence ID" value="NZ_CP139858.1"/>
</dbReference>
<feature type="region of interest" description="Disordered" evidence="11">
    <location>
        <begin position="303"/>
        <end position="322"/>
    </location>
</feature>
<dbReference type="EC" id="3.6.5.4" evidence="10"/>
<evidence type="ECO:0000256" key="7">
    <source>
        <dbReference type="ARBA" id="ARBA00023136"/>
    </source>
</evidence>
<feature type="compositionally biased region" description="Basic and acidic residues" evidence="11">
    <location>
        <begin position="246"/>
        <end position="260"/>
    </location>
</feature>
<evidence type="ECO:0000313" key="14">
    <source>
        <dbReference type="Proteomes" id="UP001322481"/>
    </source>
</evidence>
<dbReference type="Pfam" id="PF00448">
    <property type="entry name" value="SRP54"/>
    <property type="match status" value="1"/>
</dbReference>
<keyword evidence="4 10" id="KW-0547">Nucleotide-binding</keyword>
<dbReference type="InterPro" id="IPR013822">
    <property type="entry name" value="Signal_recog_particl_SRP54_hlx"/>
</dbReference>
<comment type="similarity">
    <text evidence="10">Belongs to the GTP-binding SRP family. FtsY subfamily.</text>
</comment>
<dbReference type="PANTHER" id="PTHR43134:SF1">
    <property type="entry name" value="SIGNAL RECOGNITION PARTICLE RECEPTOR SUBUNIT ALPHA"/>
    <property type="match status" value="1"/>
</dbReference>
<reference evidence="13 14" key="1">
    <citation type="submission" date="2023-11" db="EMBL/GenBank/DDBJ databases">
        <authorList>
            <person name="Panchal A.K."/>
            <person name="Meaney J.S."/>
            <person name="Karas B.J."/>
            <person name="diCenzo G.C."/>
        </authorList>
    </citation>
    <scope>NUCLEOTIDE SEQUENCE [LARGE SCALE GENOMIC DNA]</scope>
    <source>
        <strain evidence="13 14">NZP2235</strain>
    </source>
</reference>
<evidence type="ECO:0000256" key="2">
    <source>
        <dbReference type="ARBA" id="ARBA00022475"/>
    </source>
</evidence>
<dbReference type="SMART" id="SM00962">
    <property type="entry name" value="SRP54"/>
    <property type="match status" value="1"/>
</dbReference>
<dbReference type="Proteomes" id="UP001322481">
    <property type="component" value="Chromosome"/>
</dbReference>
<comment type="subcellular location">
    <subcellularLocation>
        <location evidence="1">Cell inner membrane</location>
        <topology evidence="1">Peripheral membrane protein</topology>
        <orientation evidence="1">Cytoplasmic side</orientation>
    </subcellularLocation>
    <subcellularLocation>
        <location evidence="10">Cell membrane</location>
        <topology evidence="10">Peripheral membrane protein</topology>
        <orientation evidence="10">Cytoplasmic side</orientation>
    </subcellularLocation>
    <subcellularLocation>
        <location evidence="10">Cytoplasm</location>
    </subcellularLocation>
</comment>
<keyword evidence="7 10" id="KW-0472">Membrane</keyword>
<evidence type="ECO:0000256" key="9">
    <source>
        <dbReference type="ARBA" id="ARBA00048027"/>
    </source>
</evidence>
<evidence type="ECO:0000256" key="11">
    <source>
        <dbReference type="SAM" id="MobiDB-lite"/>
    </source>
</evidence>
<dbReference type="InterPro" id="IPR004390">
    <property type="entry name" value="SR_rcpt_FtsY"/>
</dbReference>
<dbReference type="InterPro" id="IPR042101">
    <property type="entry name" value="SRP54_N_sf"/>
</dbReference>
<dbReference type="InterPro" id="IPR003593">
    <property type="entry name" value="AAA+_ATPase"/>
</dbReference>
<feature type="binding site" evidence="10">
    <location>
        <begin position="533"/>
        <end position="537"/>
    </location>
    <ligand>
        <name>GTP</name>
        <dbReference type="ChEBI" id="CHEBI:37565"/>
    </ligand>
</feature>
<feature type="binding site" evidence="10">
    <location>
        <begin position="597"/>
        <end position="600"/>
    </location>
    <ligand>
        <name>GTP</name>
        <dbReference type="ChEBI" id="CHEBI:37565"/>
    </ligand>
</feature>
<dbReference type="InterPro" id="IPR027417">
    <property type="entry name" value="P-loop_NTPase"/>
</dbReference>
<evidence type="ECO:0000313" key="13">
    <source>
        <dbReference type="EMBL" id="WQC02210.1"/>
    </source>
</evidence>
<evidence type="ECO:0000256" key="6">
    <source>
        <dbReference type="ARBA" id="ARBA00023134"/>
    </source>
</evidence>
<dbReference type="InterPro" id="IPR000897">
    <property type="entry name" value="SRP54_GTPase_dom"/>
</dbReference>
<feature type="compositionally biased region" description="Pro residues" evidence="11">
    <location>
        <begin position="304"/>
        <end position="318"/>
    </location>
</feature>
<keyword evidence="8 10" id="KW-0675">Receptor</keyword>
<proteinExistence type="inferred from homology"/>
<keyword evidence="2 10" id="KW-1003">Cell membrane</keyword>
<dbReference type="InterPro" id="IPR036225">
    <property type="entry name" value="SRP/SRP_N"/>
</dbReference>
<feature type="compositionally biased region" description="Pro residues" evidence="11">
    <location>
        <begin position="162"/>
        <end position="174"/>
    </location>
</feature>
<evidence type="ECO:0000256" key="5">
    <source>
        <dbReference type="ARBA" id="ARBA00022801"/>
    </source>
</evidence>
<evidence type="ECO:0000256" key="10">
    <source>
        <dbReference type="HAMAP-Rule" id="MF_00920"/>
    </source>
</evidence>
<dbReference type="PROSITE" id="PS00300">
    <property type="entry name" value="SRP54"/>
    <property type="match status" value="1"/>
</dbReference>
<dbReference type="Gene3D" id="3.40.50.300">
    <property type="entry name" value="P-loop containing nucleotide triphosphate hydrolases"/>
    <property type="match status" value="1"/>
</dbReference>
<dbReference type="HAMAP" id="MF_00920">
    <property type="entry name" value="FtsY"/>
    <property type="match status" value="1"/>
</dbReference>
<name>A0ABZ0W0W1_9HYPH</name>
<sequence length="647" mass="68239">MAGFFKKIFSFGKKEVVEERVDETAPLPPIKWDQLDALKPAAEQVVPEFLKRDEPLPEAEVALSPAEPEVTAPEPLPVEEPAPEPAPAIPPAPEPTIPAEPEPLPQPAPQEEPAPAPEPPEPPAPEEIPRPPAAPEPQPQEVPAPAPAEPEIAPPRPERQPEPAPIEVPAPPAEFPVETPAPVEVPPPAAPAVQPTSKVSAAPHPPAGTFSPYKDGEKEAASDAAPSLANIEEEASTPTPPSPRTSRGDGKGEGQRERTQDLAPAAEPAPATAAPQAPAAEIAPPIRQPAPVETQPVIAEIAPEPQPVPQPKPEPKPAPGKVTVAKKVEQKAEPVKAPEPAPRRSWFQRMRDGLARSSRELTGNIAGVFTRRKLDEDTLQDLEDVLIRADLGMETALRVTDALASSRYGKDVSDTEVRAIMAAEVEKVLTPVAMPLELDLSHKPHVILVVGVNGTGKTTTIGKLAAKLTDGGLSVMLAAGDTFRAAAIEQLKIWGERTKSPVIASKLGADAAGLAYDAFEKAKEAGSDVLIIDTAGRLQNKTELMAELEKIVRVLGKLDPEAPHTVLQTVDATTGQNALNQVEIFRNIAGVNGLVMTKLDGTARGGILVAIAAKHKLPVYFIGVGEQVDDLEPFSASEFARAIAGVA</sequence>
<dbReference type="EMBL" id="CP139858">
    <property type="protein sequence ID" value="WQC02210.1"/>
    <property type="molecule type" value="Genomic_DNA"/>
</dbReference>
<feature type="compositionally biased region" description="Pro residues" evidence="11">
    <location>
        <begin position="74"/>
        <end position="155"/>
    </location>
</feature>
<keyword evidence="14" id="KW-1185">Reference proteome</keyword>
<feature type="region of interest" description="Disordered" evidence="11">
    <location>
        <begin position="49"/>
        <end position="293"/>
    </location>
</feature>
<comment type="subunit">
    <text evidence="10">Part of the signal recognition particle protein translocation system, which is composed of SRP and FtsY. SRP is a ribonucleoprotein composed of Ffh and a 4.5S RNA molecule.</text>
</comment>
<dbReference type="Pfam" id="PF02881">
    <property type="entry name" value="SRP54_N"/>
    <property type="match status" value="1"/>
</dbReference>
<organism evidence="13 14">
    <name type="scientific">Mesorhizobium huakuii</name>
    <dbReference type="NCBI Taxonomy" id="28104"/>
    <lineage>
        <taxon>Bacteria</taxon>
        <taxon>Pseudomonadati</taxon>
        <taxon>Pseudomonadota</taxon>
        <taxon>Alphaproteobacteria</taxon>
        <taxon>Hyphomicrobiales</taxon>
        <taxon>Phyllobacteriaceae</taxon>
        <taxon>Mesorhizobium</taxon>
    </lineage>
</organism>
<evidence type="ECO:0000256" key="8">
    <source>
        <dbReference type="ARBA" id="ARBA00023170"/>
    </source>
</evidence>
<dbReference type="SMART" id="SM00963">
    <property type="entry name" value="SRP54_N"/>
    <property type="match status" value="1"/>
</dbReference>
<gene>
    <name evidence="10 13" type="primary">ftsY</name>
    <name evidence="13" type="ORF">U0R22_006451</name>
</gene>
<feature type="domain" description="SRP54-type proteins GTP-binding" evidence="12">
    <location>
        <begin position="618"/>
        <end position="631"/>
    </location>
</feature>
<feature type="binding site" evidence="10">
    <location>
        <begin position="451"/>
        <end position="458"/>
    </location>
    <ligand>
        <name>GTP</name>
        <dbReference type="ChEBI" id="CHEBI:37565"/>
    </ligand>
</feature>